<dbReference type="OrthoDB" id="9813604at2"/>
<keyword evidence="3 6" id="KW-0812">Transmembrane</keyword>
<dbReference type="SUPFAM" id="SSF103481">
    <property type="entry name" value="Multidrug resistance efflux transporter EmrE"/>
    <property type="match status" value="2"/>
</dbReference>
<evidence type="ECO:0000256" key="6">
    <source>
        <dbReference type="SAM" id="Phobius"/>
    </source>
</evidence>
<evidence type="ECO:0000256" key="2">
    <source>
        <dbReference type="ARBA" id="ARBA00022475"/>
    </source>
</evidence>
<accession>A0A1K1LG81</accession>
<reference evidence="9" key="1">
    <citation type="submission" date="2016-10" db="EMBL/GenBank/DDBJ databases">
        <authorList>
            <person name="Wegmann U."/>
        </authorList>
    </citation>
    <scope>NUCLEOTIDE SEQUENCE [LARGE SCALE GENOMIC DNA]</scope>
</reference>
<dbReference type="InterPro" id="IPR037185">
    <property type="entry name" value="EmrE-like"/>
</dbReference>
<feature type="transmembrane region" description="Helical" evidence="6">
    <location>
        <begin position="284"/>
        <end position="308"/>
    </location>
</feature>
<keyword evidence="2" id="KW-1003">Cell membrane</keyword>
<feature type="domain" description="EamA" evidence="7">
    <location>
        <begin position="148"/>
        <end position="300"/>
    </location>
</feature>
<keyword evidence="4 6" id="KW-1133">Transmembrane helix</keyword>
<dbReference type="InterPro" id="IPR051258">
    <property type="entry name" value="Diverse_Substrate_Transporter"/>
</dbReference>
<feature type="transmembrane region" description="Helical" evidence="6">
    <location>
        <begin position="63"/>
        <end position="84"/>
    </location>
</feature>
<feature type="transmembrane region" description="Helical" evidence="6">
    <location>
        <begin position="178"/>
        <end position="204"/>
    </location>
</feature>
<dbReference type="PANTHER" id="PTHR42920">
    <property type="entry name" value="OS03G0707200 PROTEIN-RELATED"/>
    <property type="match status" value="1"/>
</dbReference>
<evidence type="ECO:0000259" key="7">
    <source>
        <dbReference type="Pfam" id="PF00892"/>
    </source>
</evidence>
<dbReference type="Pfam" id="PF00892">
    <property type="entry name" value="EamA"/>
    <property type="match status" value="2"/>
</dbReference>
<feature type="domain" description="EamA" evidence="7">
    <location>
        <begin position="3"/>
        <end position="138"/>
    </location>
</feature>
<evidence type="ECO:0000256" key="5">
    <source>
        <dbReference type="ARBA" id="ARBA00023136"/>
    </source>
</evidence>
<dbReference type="KEGG" id="dpg:DESPIGER_1898"/>
<evidence type="ECO:0000256" key="1">
    <source>
        <dbReference type="ARBA" id="ARBA00004651"/>
    </source>
</evidence>
<sequence length="324" mass="35045">MNRGYIFILLATVFFSSMEVALKTVAHDFNPMQLTCTRFLVGGLLLIPFALRGLRQHGARVTAAAWKGFAGLGFVGLVVSMMLYQMSILYAPASVVSVLFSCNPVLVLAFAYLILRSDIRPQHIMALVVEVAAAVIIIDPLHTTLDPAGIILVLLSAATFALYAVLGKKQCARYSGVAVTCFSCLAASAEMIVLMLVSHIPAVADALRAAGLPMFAAMPFFSGYTTANILNVLYICVFITAGGYACYFMGMEATSAMQGSLVFFLKPVLAPILAMLLLGEEIPWNMWAGISLMLAASIISMIPTWEALMALRPFLLDRLLHHQH</sequence>
<evidence type="ECO:0000256" key="3">
    <source>
        <dbReference type="ARBA" id="ARBA00022692"/>
    </source>
</evidence>
<feature type="transmembrane region" description="Helical" evidence="6">
    <location>
        <begin position="31"/>
        <end position="51"/>
    </location>
</feature>
<name>A0A1K1LG81_9BACT</name>
<feature type="transmembrane region" description="Helical" evidence="6">
    <location>
        <begin position="90"/>
        <end position="115"/>
    </location>
</feature>
<keyword evidence="9" id="KW-1185">Reference proteome</keyword>
<evidence type="ECO:0000313" key="8">
    <source>
        <dbReference type="EMBL" id="SFV73727.1"/>
    </source>
</evidence>
<dbReference type="PANTHER" id="PTHR42920:SF5">
    <property type="entry name" value="EAMA DOMAIN-CONTAINING PROTEIN"/>
    <property type="match status" value="1"/>
</dbReference>
<dbReference type="GO" id="GO:0005886">
    <property type="term" value="C:plasma membrane"/>
    <property type="evidence" value="ECO:0007669"/>
    <property type="project" value="UniProtKB-SubCell"/>
</dbReference>
<comment type="subcellular location">
    <subcellularLocation>
        <location evidence="1">Cell membrane</location>
        <topology evidence="1">Multi-pass membrane protein</topology>
    </subcellularLocation>
</comment>
<evidence type="ECO:0000313" key="9">
    <source>
        <dbReference type="Proteomes" id="UP000186323"/>
    </source>
</evidence>
<dbReference type="EMBL" id="LT630450">
    <property type="protein sequence ID" value="SFV73727.1"/>
    <property type="molecule type" value="Genomic_DNA"/>
</dbReference>
<keyword evidence="5 6" id="KW-0472">Membrane</keyword>
<feature type="transmembrane region" description="Helical" evidence="6">
    <location>
        <begin position="148"/>
        <end position="166"/>
    </location>
</feature>
<proteinExistence type="predicted"/>
<organism evidence="8 9">
    <name type="scientific">Desulfovibrio piger</name>
    <dbReference type="NCBI Taxonomy" id="901"/>
    <lineage>
        <taxon>Bacteria</taxon>
        <taxon>Pseudomonadati</taxon>
        <taxon>Thermodesulfobacteriota</taxon>
        <taxon>Desulfovibrionia</taxon>
        <taxon>Desulfovibrionales</taxon>
        <taxon>Desulfovibrionaceae</taxon>
        <taxon>Desulfovibrio</taxon>
    </lineage>
</organism>
<dbReference type="RefSeq" id="WP_072335856.1">
    <property type="nucleotide sequence ID" value="NZ_CALJDE010000025.1"/>
</dbReference>
<feature type="transmembrane region" description="Helical" evidence="6">
    <location>
        <begin position="259"/>
        <end position="278"/>
    </location>
</feature>
<dbReference type="InterPro" id="IPR000620">
    <property type="entry name" value="EamA_dom"/>
</dbReference>
<dbReference type="Proteomes" id="UP000186323">
    <property type="component" value="Chromosome I"/>
</dbReference>
<feature type="transmembrane region" description="Helical" evidence="6">
    <location>
        <begin position="224"/>
        <end position="247"/>
    </location>
</feature>
<feature type="transmembrane region" description="Helical" evidence="6">
    <location>
        <begin position="124"/>
        <end position="142"/>
    </location>
</feature>
<protein>
    <submittedName>
        <fullName evidence="8">Permease of the drug/metabolite transporter (DMT) superfamily</fullName>
    </submittedName>
</protein>
<gene>
    <name evidence="8" type="ORF">DESPIGER_1898</name>
</gene>
<dbReference type="AlphaFoldDB" id="A0A1K1LG81"/>
<evidence type="ECO:0000256" key="4">
    <source>
        <dbReference type="ARBA" id="ARBA00022989"/>
    </source>
</evidence>